<protein>
    <recommendedName>
        <fullName evidence="3">F-box domain-containing protein</fullName>
    </recommendedName>
</protein>
<dbReference type="HOGENOM" id="CLU_018544_12_0_1"/>
<evidence type="ECO:0000313" key="2">
    <source>
        <dbReference type="Proteomes" id="UP000054485"/>
    </source>
</evidence>
<accession>A0A0D0AFA2</accession>
<dbReference type="EMBL" id="KN835497">
    <property type="protein sequence ID" value="KIK36804.1"/>
    <property type="molecule type" value="Genomic_DNA"/>
</dbReference>
<evidence type="ECO:0000313" key="1">
    <source>
        <dbReference type="EMBL" id="KIK36804.1"/>
    </source>
</evidence>
<dbReference type="Proteomes" id="UP000054485">
    <property type="component" value="Unassembled WGS sequence"/>
</dbReference>
<proteinExistence type="predicted"/>
<sequence length="344" mass="39164">MDGVQTLQQQLVRQKNKINESVNLPKGLASPVSRLPSEVLSEIFYHCLGLSRFLSCLQLPSKLTAPLLLTRICRRWREVAVDMPNLWCMLSVAVTDRNWQQVAFCYESWLKRTRGRPLSLSLWFDADDHSAKLQRLLQPYANQVTSLRVNLRRPDAPELNMFTDFRALQEMIVDIEVDITTAEANLPASVTRSFSQLPPTLDNFTVSGLTTLDIEIWQPEGVHHLLQLAPNLSSLTIFLDLDIAQDKVLLLFTHTKLQTLHVTCERTYGDDRAHLCDLLNGLSLPALREHSVYGASEWYPDDFMAFLARSECPLESLIIGRKMMTDDDRADYLALVPSLRILVC</sequence>
<evidence type="ECO:0008006" key="3">
    <source>
        <dbReference type="Google" id="ProtNLM"/>
    </source>
</evidence>
<reference evidence="2" key="2">
    <citation type="submission" date="2015-01" db="EMBL/GenBank/DDBJ databases">
        <title>Evolutionary Origins and Diversification of the Mycorrhizal Mutualists.</title>
        <authorList>
            <consortium name="DOE Joint Genome Institute"/>
            <consortium name="Mycorrhizal Genomics Consortium"/>
            <person name="Kohler A."/>
            <person name="Kuo A."/>
            <person name="Nagy L.G."/>
            <person name="Floudas D."/>
            <person name="Copeland A."/>
            <person name="Barry K.W."/>
            <person name="Cichocki N."/>
            <person name="Veneault-Fourrey C."/>
            <person name="LaButti K."/>
            <person name="Lindquist E.A."/>
            <person name="Lipzen A."/>
            <person name="Lundell T."/>
            <person name="Morin E."/>
            <person name="Murat C."/>
            <person name="Riley R."/>
            <person name="Ohm R."/>
            <person name="Sun H."/>
            <person name="Tunlid A."/>
            <person name="Henrissat B."/>
            <person name="Grigoriev I.V."/>
            <person name="Hibbett D.S."/>
            <person name="Martin F."/>
        </authorList>
    </citation>
    <scope>NUCLEOTIDE SEQUENCE [LARGE SCALE GENOMIC DNA]</scope>
    <source>
        <strain evidence="2">UH-Slu-Lm8-n1</strain>
    </source>
</reference>
<dbReference type="STRING" id="930992.A0A0D0AFA2"/>
<gene>
    <name evidence="1" type="ORF">CY34DRAFT_810962</name>
</gene>
<dbReference type="InParanoid" id="A0A0D0AFA2"/>
<dbReference type="AlphaFoldDB" id="A0A0D0AFA2"/>
<reference evidence="1 2" key="1">
    <citation type="submission" date="2014-04" db="EMBL/GenBank/DDBJ databases">
        <authorList>
            <consortium name="DOE Joint Genome Institute"/>
            <person name="Kuo A."/>
            <person name="Ruytinx J."/>
            <person name="Rineau F."/>
            <person name="Colpaert J."/>
            <person name="Kohler A."/>
            <person name="Nagy L.G."/>
            <person name="Floudas D."/>
            <person name="Copeland A."/>
            <person name="Barry K.W."/>
            <person name="Cichocki N."/>
            <person name="Veneault-Fourrey C."/>
            <person name="LaButti K."/>
            <person name="Lindquist E.A."/>
            <person name="Lipzen A."/>
            <person name="Lundell T."/>
            <person name="Morin E."/>
            <person name="Murat C."/>
            <person name="Sun H."/>
            <person name="Tunlid A."/>
            <person name="Henrissat B."/>
            <person name="Grigoriev I.V."/>
            <person name="Hibbett D.S."/>
            <person name="Martin F."/>
            <person name="Nordberg H.P."/>
            <person name="Cantor M.N."/>
            <person name="Hua S.X."/>
        </authorList>
    </citation>
    <scope>NUCLEOTIDE SEQUENCE [LARGE SCALE GENOMIC DNA]</scope>
    <source>
        <strain evidence="1 2">UH-Slu-Lm8-n1</strain>
    </source>
</reference>
<dbReference type="OrthoDB" id="3253362at2759"/>
<organism evidence="1 2">
    <name type="scientific">Suillus luteus UH-Slu-Lm8-n1</name>
    <dbReference type="NCBI Taxonomy" id="930992"/>
    <lineage>
        <taxon>Eukaryota</taxon>
        <taxon>Fungi</taxon>
        <taxon>Dikarya</taxon>
        <taxon>Basidiomycota</taxon>
        <taxon>Agaricomycotina</taxon>
        <taxon>Agaricomycetes</taxon>
        <taxon>Agaricomycetidae</taxon>
        <taxon>Boletales</taxon>
        <taxon>Suillineae</taxon>
        <taxon>Suillaceae</taxon>
        <taxon>Suillus</taxon>
    </lineage>
</organism>
<name>A0A0D0AFA2_9AGAM</name>
<keyword evidence="2" id="KW-1185">Reference proteome</keyword>